<dbReference type="Proteomes" id="UP001430990">
    <property type="component" value="Chromosome"/>
</dbReference>
<evidence type="ECO:0000313" key="2">
    <source>
        <dbReference type="Proteomes" id="UP001430990"/>
    </source>
</evidence>
<gene>
    <name evidence="1" type="ORF">BjapCC829_10775</name>
</gene>
<dbReference type="EMBL" id="CP088100">
    <property type="protein sequence ID" value="UFW88946.1"/>
    <property type="molecule type" value="Genomic_DNA"/>
</dbReference>
<proteinExistence type="predicted"/>
<keyword evidence="2" id="KW-1185">Reference proteome</keyword>
<name>A0ABY3QTM2_9BRAD</name>
<dbReference type="RefSeq" id="WP_231144358.1">
    <property type="nucleotide sequence ID" value="NZ_CP088100.1"/>
</dbReference>
<evidence type="ECO:0000313" key="1">
    <source>
        <dbReference type="EMBL" id="UFW88946.1"/>
    </source>
</evidence>
<sequence>MVRQRDLKAVIDLARKAGLTIRAIKFDADGDVVMQFGEAEGTAPLDDEIAAWDAAIRKNRGTGR</sequence>
<reference evidence="1" key="1">
    <citation type="submission" date="2021-11" db="EMBL/GenBank/DDBJ databases">
        <title>Australian commercial rhizobial inoculants.</title>
        <authorList>
            <person name="Kohlmeier M.G."/>
            <person name="O'Hara G.W."/>
            <person name="Colombi E."/>
            <person name="Ramsay J.P."/>
            <person name="Terpolilli J."/>
        </authorList>
    </citation>
    <scope>NUCLEOTIDE SEQUENCE</scope>
    <source>
        <strain evidence="1">CC829</strain>
    </source>
</reference>
<protein>
    <submittedName>
        <fullName evidence="1">Uncharacterized protein</fullName>
    </submittedName>
</protein>
<accession>A0ABY3QTM2</accession>
<organism evidence="1 2">
    <name type="scientific">Bradyrhizobium barranii</name>
    <dbReference type="NCBI Taxonomy" id="2992140"/>
    <lineage>
        <taxon>Bacteria</taxon>
        <taxon>Pseudomonadati</taxon>
        <taxon>Pseudomonadota</taxon>
        <taxon>Alphaproteobacteria</taxon>
        <taxon>Hyphomicrobiales</taxon>
        <taxon>Nitrobacteraceae</taxon>
        <taxon>Bradyrhizobium</taxon>
    </lineage>
</organism>